<gene>
    <name evidence="2" type="primary">CG15072-RB</name>
</gene>
<dbReference type="VEuPathDB" id="VectorBase:FBgn0262102"/>
<dbReference type="ExpressionAtlas" id="C0P8N8">
    <property type="expression patterns" value="baseline and differential"/>
</dbReference>
<dbReference type="EMBL" id="BT064657">
    <property type="protein sequence ID" value="ACN29354.1"/>
    <property type="molecule type" value="mRNA"/>
</dbReference>
<dbReference type="OrthoDB" id="7836614at2759"/>
<reference evidence="2" key="1">
    <citation type="submission" date="2009-02" db="EMBL/GenBank/DDBJ databases">
        <authorList>
            <person name="Carlson J."/>
            <person name="Booth B."/>
            <person name="Frise E."/>
            <person name="Sandler J."/>
            <person name="Wan K."/>
            <person name="Yu C."/>
            <person name="Celniker S."/>
        </authorList>
    </citation>
    <scope>NUCLEOTIDE SEQUENCE</scope>
</reference>
<sequence length="101" mass="11929">SSEHNPVFRLFYIFHRFFKFYFSRKMVSFGGVAKLLSSFECCASSWVKAVNPGWYEAREIPKTILIQKVRQVPQNTRVIRQRPQTAEPPKKSSSQKRQLYL</sequence>
<dbReference type="AlphaFoldDB" id="C0P8N8"/>
<protein>
    <submittedName>
        <fullName evidence="2">MIP06166p</fullName>
    </submittedName>
</protein>
<feature type="compositionally biased region" description="Polar residues" evidence="1">
    <location>
        <begin position="91"/>
        <end position="101"/>
    </location>
</feature>
<proteinExistence type="evidence at transcript level"/>
<organism evidence="2">
    <name type="scientific">Drosophila melanogaster</name>
    <name type="common">Fruit fly</name>
    <dbReference type="NCBI Taxonomy" id="7227"/>
    <lineage>
        <taxon>Eukaryota</taxon>
        <taxon>Metazoa</taxon>
        <taxon>Ecdysozoa</taxon>
        <taxon>Arthropoda</taxon>
        <taxon>Hexapoda</taxon>
        <taxon>Insecta</taxon>
        <taxon>Pterygota</taxon>
        <taxon>Neoptera</taxon>
        <taxon>Endopterygota</taxon>
        <taxon>Diptera</taxon>
        <taxon>Brachycera</taxon>
        <taxon>Muscomorpha</taxon>
        <taxon>Ephydroidea</taxon>
        <taxon>Drosophilidae</taxon>
        <taxon>Drosophila</taxon>
        <taxon>Sophophora</taxon>
    </lineage>
</organism>
<dbReference type="HOGENOM" id="CLU_2657069_0_0_1"/>
<evidence type="ECO:0000313" key="2">
    <source>
        <dbReference type="EMBL" id="ACN29354.1"/>
    </source>
</evidence>
<feature type="region of interest" description="Disordered" evidence="1">
    <location>
        <begin position="76"/>
        <end position="101"/>
    </location>
</feature>
<name>C0P8N8_DROME</name>
<evidence type="ECO:0000256" key="1">
    <source>
        <dbReference type="SAM" id="MobiDB-lite"/>
    </source>
</evidence>
<dbReference type="Bgee" id="FBgn0262102">
    <property type="expression patterns" value="Expressed in early-mid elongation-stage spermatid (Drosophila) in testis and 179 other cell types or tissues"/>
</dbReference>
<feature type="non-terminal residue" evidence="2">
    <location>
        <position position="1"/>
    </location>
</feature>
<accession>C0P8N8</accession>